<dbReference type="EMBL" id="JAATJL010000001">
    <property type="protein sequence ID" value="NJC21406.1"/>
    <property type="molecule type" value="Genomic_DNA"/>
</dbReference>
<keyword evidence="2" id="KW-0560">Oxidoreductase</keyword>
<protein>
    <recommendedName>
        <fullName evidence="6">Short-chain dehydrogenase</fullName>
    </recommendedName>
</protein>
<dbReference type="InterPro" id="IPR002347">
    <property type="entry name" value="SDR_fam"/>
</dbReference>
<dbReference type="GO" id="GO:0016020">
    <property type="term" value="C:membrane"/>
    <property type="evidence" value="ECO:0007669"/>
    <property type="project" value="TreeGrafter"/>
</dbReference>
<dbReference type="PANTHER" id="PTHR44196:SF2">
    <property type="entry name" value="SHORT-CHAIN DEHYDROGENASE-RELATED"/>
    <property type="match status" value="1"/>
</dbReference>
<accession>A0A846RQM9</accession>
<evidence type="ECO:0000313" key="4">
    <source>
        <dbReference type="EMBL" id="NJC21406.1"/>
    </source>
</evidence>
<dbReference type="RefSeq" id="WP_167991107.1">
    <property type="nucleotide sequence ID" value="NZ_JAATJL010000001.1"/>
</dbReference>
<dbReference type="SUPFAM" id="SSF51735">
    <property type="entry name" value="NAD(P)-binding Rossmann-fold domains"/>
    <property type="match status" value="1"/>
</dbReference>
<comment type="similarity">
    <text evidence="1 3">Belongs to the short-chain dehydrogenases/reductases (SDR) family.</text>
</comment>
<dbReference type="PRINTS" id="PR00081">
    <property type="entry name" value="GDHRDH"/>
</dbReference>
<keyword evidence="5" id="KW-1185">Reference proteome</keyword>
<dbReference type="Pfam" id="PF00106">
    <property type="entry name" value="adh_short"/>
    <property type="match status" value="1"/>
</dbReference>
<dbReference type="PANTHER" id="PTHR44196">
    <property type="entry name" value="DEHYDROGENASE/REDUCTASE SDR FAMILY MEMBER 7B"/>
    <property type="match status" value="1"/>
</dbReference>
<evidence type="ECO:0000256" key="3">
    <source>
        <dbReference type="RuleBase" id="RU000363"/>
    </source>
</evidence>
<sequence length="257" mass="27529">MTGLPDGIALITGATAGIGAEFAEQLASRGHSLVLVARDLPRLEEKAGQLRSRWGVNVEVLQADLRDDDGVTRVLDRLRQSAEPVSVLVNNAGYGLPKSFTDNSLEDEMKLATILLNVPLALSHAVLQGMLERGSGGIINVASVAGFTPRSTYGALKAAVISFSRWANFAYRKRGVKVTALCPGFVHTEFHDRMGMDKTTVPRWMWLHPEAVVESALKDLAAGNAVSIPSRRYKVLSFVARHAPSSLVASLAASQGA</sequence>
<dbReference type="Proteomes" id="UP000547458">
    <property type="component" value="Unassembled WGS sequence"/>
</dbReference>
<evidence type="ECO:0000313" key="5">
    <source>
        <dbReference type="Proteomes" id="UP000547458"/>
    </source>
</evidence>
<organism evidence="4 5">
    <name type="scientific">Arthrobacter pigmenti</name>
    <dbReference type="NCBI Taxonomy" id="271432"/>
    <lineage>
        <taxon>Bacteria</taxon>
        <taxon>Bacillati</taxon>
        <taxon>Actinomycetota</taxon>
        <taxon>Actinomycetes</taxon>
        <taxon>Micrococcales</taxon>
        <taxon>Micrococcaceae</taxon>
        <taxon>Arthrobacter</taxon>
    </lineage>
</organism>
<gene>
    <name evidence="4" type="ORF">BJ994_000482</name>
</gene>
<name>A0A846RQM9_9MICC</name>
<dbReference type="AlphaFoldDB" id="A0A846RQM9"/>
<dbReference type="CDD" id="cd05233">
    <property type="entry name" value="SDR_c"/>
    <property type="match status" value="1"/>
</dbReference>
<comment type="caution">
    <text evidence="4">The sequence shown here is derived from an EMBL/GenBank/DDBJ whole genome shotgun (WGS) entry which is preliminary data.</text>
</comment>
<dbReference type="PIRSF" id="PIRSF000126">
    <property type="entry name" value="11-beta-HSD1"/>
    <property type="match status" value="1"/>
</dbReference>
<reference evidence="4 5" key="1">
    <citation type="submission" date="2020-03" db="EMBL/GenBank/DDBJ databases">
        <title>Sequencing the genomes of 1000 actinobacteria strains.</title>
        <authorList>
            <person name="Klenk H.-P."/>
        </authorList>
    </citation>
    <scope>NUCLEOTIDE SEQUENCE [LARGE SCALE GENOMIC DNA]</scope>
    <source>
        <strain evidence="4 5">DSM 16403</strain>
    </source>
</reference>
<evidence type="ECO:0008006" key="6">
    <source>
        <dbReference type="Google" id="ProtNLM"/>
    </source>
</evidence>
<evidence type="ECO:0000256" key="2">
    <source>
        <dbReference type="ARBA" id="ARBA00023002"/>
    </source>
</evidence>
<evidence type="ECO:0000256" key="1">
    <source>
        <dbReference type="ARBA" id="ARBA00006484"/>
    </source>
</evidence>
<dbReference type="Gene3D" id="3.40.50.720">
    <property type="entry name" value="NAD(P)-binding Rossmann-like Domain"/>
    <property type="match status" value="1"/>
</dbReference>
<dbReference type="GO" id="GO:0016491">
    <property type="term" value="F:oxidoreductase activity"/>
    <property type="evidence" value="ECO:0007669"/>
    <property type="project" value="UniProtKB-KW"/>
</dbReference>
<dbReference type="PRINTS" id="PR00080">
    <property type="entry name" value="SDRFAMILY"/>
</dbReference>
<proteinExistence type="inferred from homology"/>
<dbReference type="InterPro" id="IPR036291">
    <property type="entry name" value="NAD(P)-bd_dom_sf"/>
</dbReference>